<keyword evidence="1" id="KW-0472">Membrane</keyword>
<sequence>MKIGKIVMVIAIISIVTIVLSLTLDFGEADAEIKVPATELATEYLNNEDSANQKYLGKIIEVSGEVQSFEEGENPSVVLGSGSDLVRCIFKDNSTSFKVGQKVTISGNCSGYLLEVVLEDCKQIKE</sequence>
<dbReference type="Pfam" id="PF12869">
    <property type="entry name" value="tRNA_anti-like"/>
    <property type="match status" value="1"/>
</dbReference>
<evidence type="ECO:0000313" key="3">
    <source>
        <dbReference type="Proteomes" id="UP000659388"/>
    </source>
</evidence>
<gene>
    <name evidence="2" type="ORF">JL102_06795</name>
</gene>
<protein>
    <recommendedName>
        <fullName evidence="4">tRNA_anti-like</fullName>
    </recommendedName>
</protein>
<evidence type="ECO:0000256" key="1">
    <source>
        <dbReference type="SAM" id="Phobius"/>
    </source>
</evidence>
<accession>A0A937F7N4</accession>
<name>A0A937F7N4_9BACT</name>
<organism evidence="2 3">
    <name type="scientific">Fulvivirga sediminis</name>
    <dbReference type="NCBI Taxonomy" id="2803949"/>
    <lineage>
        <taxon>Bacteria</taxon>
        <taxon>Pseudomonadati</taxon>
        <taxon>Bacteroidota</taxon>
        <taxon>Cytophagia</taxon>
        <taxon>Cytophagales</taxon>
        <taxon>Fulvivirgaceae</taxon>
        <taxon>Fulvivirga</taxon>
    </lineage>
</organism>
<reference evidence="2" key="1">
    <citation type="submission" date="2021-01" db="EMBL/GenBank/DDBJ databases">
        <title>Fulvivirga kasyanovii gen. nov., sp nov., a novel member of the phylum Bacteroidetes isolated from seawater in a mussel farm.</title>
        <authorList>
            <person name="Zhao L.-H."/>
            <person name="Wang Z.-J."/>
        </authorList>
    </citation>
    <scope>NUCLEOTIDE SEQUENCE</scope>
    <source>
        <strain evidence="2">2943</strain>
    </source>
</reference>
<keyword evidence="3" id="KW-1185">Reference proteome</keyword>
<proteinExistence type="predicted"/>
<dbReference type="InterPro" id="IPR024422">
    <property type="entry name" value="Protein_unknown_function_OB"/>
</dbReference>
<dbReference type="Proteomes" id="UP000659388">
    <property type="component" value="Unassembled WGS sequence"/>
</dbReference>
<keyword evidence="1" id="KW-0812">Transmembrane</keyword>
<feature type="transmembrane region" description="Helical" evidence="1">
    <location>
        <begin position="6"/>
        <end position="24"/>
    </location>
</feature>
<dbReference type="AlphaFoldDB" id="A0A937F7N4"/>
<evidence type="ECO:0008006" key="4">
    <source>
        <dbReference type="Google" id="ProtNLM"/>
    </source>
</evidence>
<dbReference type="EMBL" id="JAESIY010000003">
    <property type="protein sequence ID" value="MBL3655830.1"/>
    <property type="molecule type" value="Genomic_DNA"/>
</dbReference>
<keyword evidence="1" id="KW-1133">Transmembrane helix</keyword>
<dbReference type="RefSeq" id="WP_202243510.1">
    <property type="nucleotide sequence ID" value="NZ_JAESIY010000003.1"/>
</dbReference>
<comment type="caution">
    <text evidence="2">The sequence shown here is derived from an EMBL/GenBank/DDBJ whole genome shotgun (WGS) entry which is preliminary data.</text>
</comment>
<evidence type="ECO:0000313" key="2">
    <source>
        <dbReference type="EMBL" id="MBL3655830.1"/>
    </source>
</evidence>